<dbReference type="Gene3D" id="3.30.565.10">
    <property type="entry name" value="Histidine kinase-like ATPase, C-terminal domain"/>
    <property type="match status" value="1"/>
</dbReference>
<dbReference type="Gene3D" id="3.30.450.20">
    <property type="entry name" value="PAS domain"/>
    <property type="match status" value="1"/>
</dbReference>
<accession>A0A7X4HIT6</accession>
<dbReference type="GO" id="GO:0000155">
    <property type="term" value="F:phosphorelay sensor kinase activity"/>
    <property type="evidence" value="ECO:0007669"/>
    <property type="project" value="InterPro"/>
</dbReference>
<dbReference type="GO" id="GO:0006355">
    <property type="term" value="P:regulation of DNA-templated transcription"/>
    <property type="evidence" value="ECO:0007669"/>
    <property type="project" value="InterPro"/>
</dbReference>
<dbReference type="InterPro" id="IPR036890">
    <property type="entry name" value="HATPase_C_sf"/>
</dbReference>
<keyword evidence="3" id="KW-0597">Phosphoprotein</keyword>
<dbReference type="NCBIfam" id="TIGR00229">
    <property type="entry name" value="sensory_box"/>
    <property type="match status" value="1"/>
</dbReference>
<evidence type="ECO:0000256" key="4">
    <source>
        <dbReference type="ARBA" id="ARBA00022679"/>
    </source>
</evidence>
<evidence type="ECO:0000256" key="8">
    <source>
        <dbReference type="ARBA" id="ARBA00023012"/>
    </source>
</evidence>
<dbReference type="EC" id="2.7.13.3" evidence="2"/>
<keyword evidence="6" id="KW-0418">Kinase</keyword>
<evidence type="ECO:0000256" key="7">
    <source>
        <dbReference type="ARBA" id="ARBA00022840"/>
    </source>
</evidence>
<dbReference type="EMBL" id="WWCU01000049">
    <property type="protein sequence ID" value="MYN10955.1"/>
    <property type="molecule type" value="Genomic_DNA"/>
</dbReference>
<evidence type="ECO:0000256" key="3">
    <source>
        <dbReference type="ARBA" id="ARBA00022553"/>
    </source>
</evidence>
<comment type="caution">
    <text evidence="11">The sequence shown here is derived from an EMBL/GenBank/DDBJ whole genome shotgun (WGS) entry which is preliminary data.</text>
</comment>
<evidence type="ECO:0000256" key="6">
    <source>
        <dbReference type="ARBA" id="ARBA00022777"/>
    </source>
</evidence>
<proteinExistence type="predicted"/>
<dbReference type="PANTHER" id="PTHR24421:SF10">
    <property type="entry name" value="NITRATE_NITRITE SENSOR PROTEIN NARQ"/>
    <property type="match status" value="1"/>
</dbReference>
<gene>
    <name evidence="11" type="ORF">GTP77_26915</name>
</gene>
<dbReference type="Pfam" id="PF00989">
    <property type="entry name" value="PAS"/>
    <property type="match status" value="1"/>
</dbReference>
<reference evidence="11 12" key="1">
    <citation type="submission" date="2019-12" db="EMBL/GenBank/DDBJ databases">
        <title>Novel species isolated from a subtropical stream in China.</title>
        <authorList>
            <person name="Lu H."/>
        </authorList>
    </citation>
    <scope>NUCLEOTIDE SEQUENCE [LARGE SCALE GENOMIC DNA]</scope>
    <source>
        <strain evidence="11 12">FT127W</strain>
    </source>
</reference>
<evidence type="ECO:0000313" key="12">
    <source>
        <dbReference type="Proteomes" id="UP000450676"/>
    </source>
</evidence>
<evidence type="ECO:0000313" key="11">
    <source>
        <dbReference type="EMBL" id="MYN10955.1"/>
    </source>
</evidence>
<evidence type="ECO:0000256" key="5">
    <source>
        <dbReference type="ARBA" id="ARBA00022741"/>
    </source>
</evidence>
<evidence type="ECO:0000259" key="10">
    <source>
        <dbReference type="PROSITE" id="PS50112"/>
    </source>
</evidence>
<keyword evidence="7" id="KW-0067">ATP-binding</keyword>
<dbReference type="GO" id="GO:0016020">
    <property type="term" value="C:membrane"/>
    <property type="evidence" value="ECO:0007669"/>
    <property type="project" value="InterPro"/>
</dbReference>
<dbReference type="AlphaFoldDB" id="A0A7X4HIT6"/>
<dbReference type="InterPro" id="IPR050482">
    <property type="entry name" value="Sensor_HK_TwoCompSys"/>
</dbReference>
<dbReference type="PANTHER" id="PTHR24421">
    <property type="entry name" value="NITRATE/NITRITE SENSOR PROTEIN NARX-RELATED"/>
    <property type="match status" value="1"/>
</dbReference>
<organism evidence="11 12">
    <name type="scientific">Pseudoduganella aquatica</name>
    <dbReference type="NCBI Taxonomy" id="2660641"/>
    <lineage>
        <taxon>Bacteria</taxon>
        <taxon>Pseudomonadati</taxon>
        <taxon>Pseudomonadota</taxon>
        <taxon>Betaproteobacteria</taxon>
        <taxon>Burkholderiales</taxon>
        <taxon>Oxalobacteraceae</taxon>
        <taxon>Telluria group</taxon>
        <taxon>Pseudoduganella</taxon>
    </lineage>
</organism>
<keyword evidence="12" id="KW-1185">Reference proteome</keyword>
<dbReference type="InterPro" id="IPR011712">
    <property type="entry name" value="Sig_transdc_His_kin_sub3_dim/P"/>
</dbReference>
<dbReference type="InterPro" id="IPR035965">
    <property type="entry name" value="PAS-like_dom_sf"/>
</dbReference>
<protein>
    <recommendedName>
        <fullName evidence="2">histidine kinase</fullName>
        <ecNumber evidence="2">2.7.13.3</ecNumber>
    </recommendedName>
</protein>
<sequence length="407" mass="43035">MSGGKHPSDQLRQWQALQLSKIELDLQQQALTALQESSDQAQAGQALYQQLFELSPACSYALDEAGCVVSANQAGAALLGLSAAALKGQPFERYLAPEQQPRWRAFAAILLGSSGRAGMESQLFDGIPGAGAVRIEARFDAASGLCCIVLAPQGAVAVASQVSIQVAAEVAERTAELERDNAQLRLLGEHVANLEETVRQEMARAVHDDVAQNLLALRLDAVLLNKRSLAHPGPLRERTGAALETIDITLRSVRAILNQLRPAVLELGLQASMDWQLAEFRKRSGLACTLDVPDEQVFDCLDGGASLMLFRQLQAVLDSVQRDGGASAVAVSLRRSGGSGVQMMLTDDGAGDAGSGGGVPVSGRRQRQALAMLGVGERLRAHGGTLDVVYGAGQGCRVSMRLPGRNS</sequence>
<evidence type="ECO:0000256" key="9">
    <source>
        <dbReference type="SAM" id="Coils"/>
    </source>
</evidence>
<keyword evidence="8" id="KW-0902">Two-component regulatory system</keyword>
<keyword evidence="9" id="KW-0175">Coiled coil</keyword>
<dbReference type="Gene3D" id="1.20.5.1930">
    <property type="match status" value="1"/>
</dbReference>
<dbReference type="PROSITE" id="PS50112">
    <property type="entry name" value="PAS"/>
    <property type="match status" value="1"/>
</dbReference>
<keyword evidence="4" id="KW-0808">Transferase</keyword>
<evidence type="ECO:0000256" key="2">
    <source>
        <dbReference type="ARBA" id="ARBA00012438"/>
    </source>
</evidence>
<dbReference type="Pfam" id="PF07730">
    <property type="entry name" value="HisKA_3"/>
    <property type="match status" value="1"/>
</dbReference>
<name>A0A7X4HIT6_9BURK</name>
<feature type="coiled-coil region" evidence="9">
    <location>
        <begin position="167"/>
        <end position="197"/>
    </location>
</feature>
<comment type="catalytic activity">
    <reaction evidence="1">
        <text>ATP + protein L-histidine = ADP + protein N-phospho-L-histidine.</text>
        <dbReference type="EC" id="2.7.13.3"/>
    </reaction>
</comment>
<dbReference type="SMART" id="SM00091">
    <property type="entry name" value="PAS"/>
    <property type="match status" value="1"/>
</dbReference>
<keyword evidence="5" id="KW-0547">Nucleotide-binding</keyword>
<evidence type="ECO:0000256" key="1">
    <source>
        <dbReference type="ARBA" id="ARBA00000085"/>
    </source>
</evidence>
<dbReference type="InterPro" id="IPR013767">
    <property type="entry name" value="PAS_fold"/>
</dbReference>
<feature type="domain" description="PAS" evidence="10">
    <location>
        <begin position="44"/>
        <end position="98"/>
    </location>
</feature>
<dbReference type="Proteomes" id="UP000450676">
    <property type="component" value="Unassembled WGS sequence"/>
</dbReference>
<dbReference type="SUPFAM" id="SSF55785">
    <property type="entry name" value="PYP-like sensor domain (PAS domain)"/>
    <property type="match status" value="1"/>
</dbReference>
<dbReference type="RefSeq" id="WP_161075234.1">
    <property type="nucleotide sequence ID" value="NZ_WWCU01000049.1"/>
</dbReference>
<dbReference type="InterPro" id="IPR000014">
    <property type="entry name" value="PAS"/>
</dbReference>
<dbReference type="GO" id="GO:0046983">
    <property type="term" value="F:protein dimerization activity"/>
    <property type="evidence" value="ECO:0007669"/>
    <property type="project" value="InterPro"/>
</dbReference>
<dbReference type="GO" id="GO:0005524">
    <property type="term" value="F:ATP binding"/>
    <property type="evidence" value="ECO:0007669"/>
    <property type="project" value="UniProtKB-KW"/>
</dbReference>